<dbReference type="KEGG" id="spq:SPAB_03330"/>
<protein>
    <submittedName>
        <fullName evidence="1">Uncharacterized protein</fullName>
    </submittedName>
</protein>
<name>A0A6C6Z4I1_SALPB</name>
<dbReference type="EMBL" id="CP000886">
    <property type="protein sequence ID" value="ABX68688.1"/>
    <property type="molecule type" value="Genomic_DNA"/>
</dbReference>
<evidence type="ECO:0000313" key="1">
    <source>
        <dbReference type="EMBL" id="ABX68688.1"/>
    </source>
</evidence>
<sequence>MSSYRQLLNPLKNNHNREFYHEYIQYASDDLSGGYRHSAGIRLRQQGRCWREGDCPV</sequence>
<evidence type="ECO:0000313" key="2">
    <source>
        <dbReference type="Proteomes" id="UP000008556"/>
    </source>
</evidence>
<gene>
    <name evidence="1" type="ordered locus">SPAB_03330</name>
</gene>
<organism evidence="1 2">
    <name type="scientific">Salmonella paratyphi B (strain ATCC BAA-1250 / SPB7)</name>
    <dbReference type="NCBI Taxonomy" id="1016998"/>
    <lineage>
        <taxon>Bacteria</taxon>
        <taxon>Pseudomonadati</taxon>
        <taxon>Pseudomonadota</taxon>
        <taxon>Gammaproteobacteria</taxon>
        <taxon>Enterobacterales</taxon>
        <taxon>Enterobacteriaceae</taxon>
        <taxon>Salmonella</taxon>
    </lineage>
</organism>
<dbReference type="AlphaFoldDB" id="A0A6C6Z4I1"/>
<proteinExistence type="predicted"/>
<reference evidence="1 2" key="1">
    <citation type="submission" date="2007-11" db="EMBL/GenBank/DDBJ databases">
        <authorList>
            <consortium name="The Salmonella enterica serovar Paratyphi B Genome Sequencing Project"/>
            <person name="McClelland M."/>
            <person name="Sanderson E.K."/>
            <person name="Porwollik S."/>
            <person name="Spieth J."/>
            <person name="Clifton W.S."/>
            <person name="Fulton R."/>
            <person name="Cordes M."/>
            <person name="Wollam A."/>
            <person name="Shah N."/>
            <person name="Pepin K."/>
            <person name="Bhonagiri V."/>
            <person name="Nash W."/>
            <person name="Johnson M."/>
            <person name="Thiruvilangam P."/>
            <person name="Wilson R."/>
        </authorList>
    </citation>
    <scope>NUCLEOTIDE SEQUENCE [LARGE SCALE GENOMIC DNA]</scope>
    <source>
        <strain evidence="2">ATCC BAA-1250 / SPB7</strain>
    </source>
</reference>
<dbReference type="Proteomes" id="UP000008556">
    <property type="component" value="Chromosome"/>
</dbReference>
<accession>A0A6C6Z4I1</accession>